<sequence>MIHPCLLATSVYLSKACACGSYFTPGEEPSNAMHEQLVKLKSKVDHRKAYNADGVIRFNSFLDFEILLLETSDHFKNTDERKISFDNNKGLYALLAMIKTVADKFDFASADLFKKLKLYFVQASDEYISLWSIQYASNGAYVFNRERKITITEERADVKETLNGLIDFFNLVKVSYLLVNYNSKY</sequence>
<reference evidence="1 2" key="1">
    <citation type="submission" date="2024-04" db="EMBL/GenBank/DDBJ databases">
        <title>genome sequences of Mucor flavus KT1a and Helicostylum pulchrum KT1b strains isolation_sourced from the surface of a dry-aged beef.</title>
        <authorList>
            <person name="Toyotome T."/>
            <person name="Hosono M."/>
            <person name="Torimaru M."/>
            <person name="Fukuda K."/>
            <person name="Mikami N."/>
        </authorList>
    </citation>
    <scope>NUCLEOTIDE SEQUENCE [LARGE SCALE GENOMIC DNA]</scope>
    <source>
        <strain evidence="1 2">KT1b</strain>
    </source>
</reference>
<organism evidence="1 2">
    <name type="scientific">Helicostylum pulchrum</name>
    <dbReference type="NCBI Taxonomy" id="562976"/>
    <lineage>
        <taxon>Eukaryota</taxon>
        <taxon>Fungi</taxon>
        <taxon>Fungi incertae sedis</taxon>
        <taxon>Mucoromycota</taxon>
        <taxon>Mucoromycotina</taxon>
        <taxon>Mucoromycetes</taxon>
        <taxon>Mucorales</taxon>
        <taxon>Mucorineae</taxon>
        <taxon>Mucoraceae</taxon>
        <taxon>Helicostylum</taxon>
    </lineage>
</organism>
<name>A0ABP9YD18_9FUNG</name>
<comment type="caution">
    <text evidence="1">The sequence shown here is derived from an EMBL/GenBank/DDBJ whole genome shotgun (WGS) entry which is preliminary data.</text>
</comment>
<dbReference type="EMBL" id="BAABUJ010000037">
    <property type="protein sequence ID" value="GAA5804700.1"/>
    <property type="molecule type" value="Genomic_DNA"/>
</dbReference>
<keyword evidence="2" id="KW-1185">Reference proteome</keyword>
<proteinExistence type="predicted"/>
<evidence type="ECO:0000313" key="2">
    <source>
        <dbReference type="Proteomes" id="UP001476247"/>
    </source>
</evidence>
<accession>A0ABP9YD18</accession>
<evidence type="ECO:0000313" key="1">
    <source>
        <dbReference type="EMBL" id="GAA5804700.1"/>
    </source>
</evidence>
<dbReference type="Proteomes" id="UP001476247">
    <property type="component" value="Unassembled WGS sequence"/>
</dbReference>
<gene>
    <name evidence="1" type="ORF">HPULCUR_010203</name>
</gene>
<protein>
    <submittedName>
        <fullName evidence="1">Uncharacterized protein</fullName>
    </submittedName>
</protein>